<dbReference type="InterPro" id="IPR041538">
    <property type="entry name" value="RavA-like_AAA_lid"/>
</dbReference>
<dbReference type="Gene3D" id="3.40.50.300">
    <property type="entry name" value="P-loop containing nucleotide triphosphate hydrolases"/>
    <property type="match status" value="1"/>
</dbReference>
<accession>A0A0S2F8U0</accession>
<dbReference type="PANTHER" id="PTHR32204">
    <property type="entry name" value="ATPASE RAVA"/>
    <property type="match status" value="1"/>
</dbReference>
<evidence type="ECO:0000313" key="3">
    <source>
        <dbReference type="Proteomes" id="UP000060787"/>
    </source>
</evidence>
<dbReference type="InterPro" id="IPR045427">
    <property type="entry name" value="MoxR"/>
</dbReference>
<dbReference type="EMBL" id="CP011129">
    <property type="protein sequence ID" value="ALN79977.1"/>
    <property type="molecule type" value="Genomic_DNA"/>
</dbReference>
<dbReference type="InterPro" id="IPR003593">
    <property type="entry name" value="AAA+_ATPase"/>
</dbReference>
<dbReference type="InterPro" id="IPR050513">
    <property type="entry name" value="RavA_ATPases"/>
</dbReference>
<evidence type="ECO:0000259" key="1">
    <source>
        <dbReference type="SMART" id="SM00382"/>
    </source>
</evidence>
<organism evidence="2 3">
    <name type="scientific">Lysobacter antibioticus</name>
    <dbReference type="NCBI Taxonomy" id="84531"/>
    <lineage>
        <taxon>Bacteria</taxon>
        <taxon>Pseudomonadati</taxon>
        <taxon>Pseudomonadota</taxon>
        <taxon>Gammaproteobacteria</taxon>
        <taxon>Lysobacterales</taxon>
        <taxon>Lysobacteraceae</taxon>
        <taxon>Lysobacter</taxon>
    </lineage>
</organism>
<dbReference type="STRING" id="84531.LA76x_1825"/>
<dbReference type="Pfam" id="PF20030">
    <property type="entry name" value="bpMoxR"/>
    <property type="match status" value="1"/>
</dbReference>
<keyword evidence="3" id="KW-1185">Reference proteome</keyword>
<gene>
    <name evidence="2" type="ORF">LA76x_1825</name>
</gene>
<dbReference type="PATRIC" id="fig|84531.8.peg.1851"/>
<dbReference type="KEGG" id="lab:LA76x_1825"/>
<evidence type="ECO:0000313" key="2">
    <source>
        <dbReference type="EMBL" id="ALN79977.1"/>
    </source>
</evidence>
<dbReference type="eggNOG" id="COG0714">
    <property type="taxonomic scope" value="Bacteria"/>
</dbReference>
<sequence length="380" mass="40787">MTFSPEPSAAEQAAARVRDAVHSATTGLVEREQLAELIVLAAVAQEHLLIIGPPGTAKSAVVRRVAAALGGRYFEYLLGRFTEPAELFGPVDLRRLREGVVETDVTGMLPEAEVAFLDEVFLGSTAILNTLLGVLNERRFRRGHTQLDCPLRVCVGAANALPDDESLAAFADRFLLHLFVEPVPDHQLEALLEGGWQAERAAVEHRTELADIDLLSRRVPQVSMGPARGLLADAIRRLRGAGLSLSDRRIVKVQRLIAAATVLAGRDTATAADLWPLFYVMPTREAQAAAQDALRDSLSAAANPTLRAAVEHAVLQPVSRAARLIEAARSCLHGAADAPAAATIAEALLREIDANFDLHSIPPELAAERARLVERVAAPT</sequence>
<dbReference type="RefSeq" id="WP_057917420.1">
    <property type="nucleotide sequence ID" value="NZ_CP011129.1"/>
</dbReference>
<proteinExistence type="predicted"/>
<dbReference type="SUPFAM" id="SSF52540">
    <property type="entry name" value="P-loop containing nucleoside triphosphate hydrolases"/>
    <property type="match status" value="1"/>
</dbReference>
<dbReference type="PANTHER" id="PTHR32204:SF0">
    <property type="entry name" value="ATPASE RAVA"/>
    <property type="match status" value="1"/>
</dbReference>
<dbReference type="CDD" id="cd00009">
    <property type="entry name" value="AAA"/>
    <property type="match status" value="1"/>
</dbReference>
<reference evidence="2 3" key="1">
    <citation type="journal article" date="2015" name="BMC Genomics">
        <title>Comparative genomics and metabolic profiling of the genus Lysobacter.</title>
        <authorList>
            <person name="de Bruijn I."/>
            <person name="Cheng X."/>
            <person name="de Jager V."/>
            <person name="Exposito R.G."/>
            <person name="Watrous J."/>
            <person name="Patel N."/>
            <person name="Postma J."/>
            <person name="Dorrestein P.C."/>
            <person name="Kobayashi D."/>
            <person name="Raaijmakers J.M."/>
        </authorList>
    </citation>
    <scope>NUCLEOTIDE SEQUENCE [LARGE SCALE GENOMIC DNA]</scope>
    <source>
        <strain evidence="2 3">76</strain>
    </source>
</reference>
<feature type="domain" description="AAA+ ATPase" evidence="1">
    <location>
        <begin position="44"/>
        <end position="184"/>
    </location>
</feature>
<name>A0A0S2F8U0_LYSAN</name>
<dbReference type="SMART" id="SM00382">
    <property type="entry name" value="AAA"/>
    <property type="match status" value="1"/>
</dbReference>
<dbReference type="Pfam" id="PF17868">
    <property type="entry name" value="AAA_lid_8"/>
    <property type="match status" value="1"/>
</dbReference>
<dbReference type="AlphaFoldDB" id="A0A0S2F8U0"/>
<dbReference type="Proteomes" id="UP000060787">
    <property type="component" value="Chromosome"/>
</dbReference>
<dbReference type="InterPro" id="IPR027417">
    <property type="entry name" value="P-loop_NTPase"/>
</dbReference>
<protein>
    <submittedName>
        <fullName evidence="2">AAA domain family protein</fullName>
    </submittedName>
</protein>